<sequence length="57" mass="6280">MHLSVFDVNDVCFCSPLIATGGHPGNCWPSGPSVSYEKLLRLSHWHSLKTSGRFCFG</sequence>
<dbReference type="EMBL" id="GBXM01070018">
    <property type="protein sequence ID" value="JAH38559.1"/>
    <property type="molecule type" value="Transcribed_RNA"/>
</dbReference>
<reference evidence="1" key="1">
    <citation type="submission" date="2014-11" db="EMBL/GenBank/DDBJ databases">
        <authorList>
            <person name="Amaro Gonzalez C."/>
        </authorList>
    </citation>
    <scope>NUCLEOTIDE SEQUENCE</scope>
</reference>
<organism evidence="1">
    <name type="scientific">Anguilla anguilla</name>
    <name type="common">European freshwater eel</name>
    <name type="synonym">Muraena anguilla</name>
    <dbReference type="NCBI Taxonomy" id="7936"/>
    <lineage>
        <taxon>Eukaryota</taxon>
        <taxon>Metazoa</taxon>
        <taxon>Chordata</taxon>
        <taxon>Craniata</taxon>
        <taxon>Vertebrata</taxon>
        <taxon>Euteleostomi</taxon>
        <taxon>Actinopterygii</taxon>
        <taxon>Neopterygii</taxon>
        <taxon>Teleostei</taxon>
        <taxon>Anguilliformes</taxon>
        <taxon>Anguillidae</taxon>
        <taxon>Anguilla</taxon>
    </lineage>
</organism>
<protein>
    <submittedName>
        <fullName evidence="1">Uncharacterized protein</fullName>
    </submittedName>
</protein>
<dbReference type="AlphaFoldDB" id="A0A0E9SAX4"/>
<reference evidence="1" key="2">
    <citation type="journal article" date="2015" name="Fish Shellfish Immunol.">
        <title>Early steps in the European eel (Anguilla anguilla)-Vibrio vulnificus interaction in the gills: Role of the RtxA13 toxin.</title>
        <authorList>
            <person name="Callol A."/>
            <person name="Pajuelo D."/>
            <person name="Ebbesson L."/>
            <person name="Teles M."/>
            <person name="MacKenzie S."/>
            <person name="Amaro C."/>
        </authorList>
    </citation>
    <scope>NUCLEOTIDE SEQUENCE</scope>
</reference>
<evidence type="ECO:0000313" key="1">
    <source>
        <dbReference type="EMBL" id="JAH38559.1"/>
    </source>
</evidence>
<accession>A0A0E9SAX4</accession>
<name>A0A0E9SAX4_ANGAN</name>
<proteinExistence type="predicted"/>